<reference evidence="1 2" key="1">
    <citation type="submission" date="2020-12" db="EMBL/GenBank/DDBJ databases">
        <title>Olleya sediminilitoris sp. nov., isolated from a tidal flat.</title>
        <authorList>
            <person name="Park S."/>
            <person name="Yoon J.-H."/>
        </authorList>
    </citation>
    <scope>NUCLEOTIDE SEQUENCE [LARGE SCALE GENOMIC DNA]</scope>
    <source>
        <strain evidence="1 2">YSTF-M6</strain>
    </source>
</reference>
<proteinExistence type="predicted"/>
<accession>A0ABS1WHH9</accession>
<name>A0ABS1WHH9_9FLAO</name>
<keyword evidence="2" id="KW-1185">Reference proteome</keyword>
<evidence type="ECO:0000313" key="2">
    <source>
        <dbReference type="Proteomes" id="UP000605013"/>
    </source>
</evidence>
<protein>
    <recommendedName>
        <fullName evidence="3">Lipoprotein</fullName>
    </recommendedName>
</protein>
<evidence type="ECO:0008006" key="3">
    <source>
        <dbReference type="Google" id="ProtNLM"/>
    </source>
</evidence>
<dbReference type="RefSeq" id="WP_202998546.1">
    <property type="nucleotide sequence ID" value="NZ_JAEMEF010000001.1"/>
</dbReference>
<sequence>MKKIFFGLLILLNLSCSLDDSNPNLTAYVEVLPIESVTMPEYFQVGQTYQIDLTYIRPTSCYFFQDIFYDVEGNTSKIAILNSVITTDNCSILDEEVEASFNFTASETGVHVFKFLREDEPAVNTGTDGTYMTYEIEVVD</sequence>
<evidence type="ECO:0000313" key="1">
    <source>
        <dbReference type="EMBL" id="MBL7558572.1"/>
    </source>
</evidence>
<comment type="caution">
    <text evidence="1">The sequence shown here is derived from an EMBL/GenBank/DDBJ whole genome shotgun (WGS) entry which is preliminary data.</text>
</comment>
<organism evidence="1 2">
    <name type="scientific">Olleya sediminilitoris</name>
    <dbReference type="NCBI Taxonomy" id="2795739"/>
    <lineage>
        <taxon>Bacteria</taxon>
        <taxon>Pseudomonadati</taxon>
        <taxon>Bacteroidota</taxon>
        <taxon>Flavobacteriia</taxon>
        <taxon>Flavobacteriales</taxon>
        <taxon>Flavobacteriaceae</taxon>
    </lineage>
</organism>
<gene>
    <name evidence="1" type="ORF">JAO71_02055</name>
</gene>
<dbReference type="Proteomes" id="UP000605013">
    <property type="component" value="Unassembled WGS sequence"/>
</dbReference>
<dbReference type="EMBL" id="JAEMEF010000001">
    <property type="protein sequence ID" value="MBL7558572.1"/>
    <property type="molecule type" value="Genomic_DNA"/>
</dbReference>